<accession>A0A350HA92</accession>
<dbReference type="InterPro" id="IPR001322">
    <property type="entry name" value="Lamin_tail_dom"/>
</dbReference>
<proteinExistence type="predicted"/>
<name>A0A350HA92_UNCW3</name>
<evidence type="ECO:0000313" key="2">
    <source>
        <dbReference type="EMBL" id="HAV92458.1"/>
    </source>
</evidence>
<sequence>MGLFSAGNIVNYYVKAIDDSTAVTISDANTFNVITPVTVVINEFCANGDNSVTDDDGEWIELYNYGTSSVDISEFVVSDNPAANGGAEGSFIIPPSTVLGAKSFYLCVNNTTAFSTLYPSTPDIEYGTIDAGLLLSNTGDDIYLFNADSQVIDIVYYGSTGTNPITAPAESLSAVRSPDGKDTDVCSVDFVVGATIMPTPGWGSDGTSITNITRSPFLPYEDQPDTIRAKISDINGLKSIELITSAYDSTDIDTYNMTAYLGDSLYQYILPGRGNDCRFEYYIEVTDNNNNITKSSAGKFFWGFTSIPRYKENTSDGYAKWIGYNVRAAGIVTVATGAFNTDQNIINFQQNYILGAVWKNDYIKADGSETTIEGDSIVVEGTIIFSNGQTRIGNPYSALTKYTSGHAIDTILLNADHLMDTVGDTYEGLLVQINSKGVKTGTWPLADESKLLVMYDTVLPTKGSKVDTFLLWIDNDTDIDGSSEPIWPKKIVGVLTQYDISAPYWSVYEIYPRGIIDLSSNLAIQDFYLSASVLNGFVSLKWNIDGVENASSFRIERKYENEDYYSIIANLNANTFSYNDKTYDAKRSAQYKVVCITSNGRSIEFNSVKVTGAMFIKEFSIVSDKNTLKNGGWITLSSPLSKQIELNLYNLEGRVMKTLYKGVVSYGKTNIYVNTGELASGIYIVKESTGTFKDILRLNVIK</sequence>
<dbReference type="Gene3D" id="2.60.40.10">
    <property type="entry name" value="Immunoglobulins"/>
    <property type="match status" value="1"/>
</dbReference>
<organism evidence="2 3">
    <name type="scientific">candidate division WOR-3 bacterium</name>
    <dbReference type="NCBI Taxonomy" id="2052148"/>
    <lineage>
        <taxon>Bacteria</taxon>
        <taxon>Bacteria division WOR-3</taxon>
    </lineage>
</organism>
<dbReference type="SUPFAM" id="SSF74853">
    <property type="entry name" value="Lamin A/C globular tail domain"/>
    <property type="match status" value="1"/>
</dbReference>
<dbReference type="Gene3D" id="2.60.40.1260">
    <property type="entry name" value="Lamin Tail domain"/>
    <property type="match status" value="1"/>
</dbReference>
<dbReference type="PROSITE" id="PS51841">
    <property type="entry name" value="LTD"/>
    <property type="match status" value="1"/>
</dbReference>
<gene>
    <name evidence="2" type="ORF">DCW38_04675</name>
</gene>
<dbReference type="EMBL" id="DMZY01000137">
    <property type="protein sequence ID" value="HAV92458.1"/>
    <property type="molecule type" value="Genomic_DNA"/>
</dbReference>
<protein>
    <recommendedName>
        <fullName evidence="1">LTD domain-containing protein</fullName>
    </recommendedName>
</protein>
<feature type="domain" description="LTD" evidence="1">
    <location>
        <begin position="19"/>
        <end position="159"/>
    </location>
</feature>
<comment type="caution">
    <text evidence="2">The sequence shown here is derived from an EMBL/GenBank/DDBJ whole genome shotgun (WGS) entry which is preliminary data.</text>
</comment>
<dbReference type="InterPro" id="IPR036415">
    <property type="entry name" value="Lamin_tail_dom_sf"/>
</dbReference>
<dbReference type="Proteomes" id="UP000264062">
    <property type="component" value="Unassembled WGS sequence"/>
</dbReference>
<evidence type="ECO:0000259" key="1">
    <source>
        <dbReference type="PROSITE" id="PS51841"/>
    </source>
</evidence>
<reference evidence="2 3" key="1">
    <citation type="journal article" date="2018" name="Nat. Biotechnol.">
        <title>A standardized bacterial taxonomy based on genome phylogeny substantially revises the tree of life.</title>
        <authorList>
            <person name="Parks D.H."/>
            <person name="Chuvochina M."/>
            <person name="Waite D.W."/>
            <person name="Rinke C."/>
            <person name="Skarshewski A."/>
            <person name="Chaumeil P.A."/>
            <person name="Hugenholtz P."/>
        </authorList>
    </citation>
    <scope>NUCLEOTIDE SEQUENCE [LARGE SCALE GENOMIC DNA]</scope>
    <source>
        <strain evidence="2">UBA9956</strain>
    </source>
</reference>
<evidence type="ECO:0000313" key="3">
    <source>
        <dbReference type="Proteomes" id="UP000264062"/>
    </source>
</evidence>
<dbReference type="InterPro" id="IPR013783">
    <property type="entry name" value="Ig-like_fold"/>
</dbReference>
<dbReference type="Pfam" id="PF00932">
    <property type="entry name" value="LTD"/>
    <property type="match status" value="1"/>
</dbReference>
<dbReference type="AlphaFoldDB" id="A0A350HA92"/>